<comment type="caution">
    <text evidence="1">The sequence shown here is derived from an EMBL/GenBank/DDBJ whole genome shotgun (WGS) entry which is preliminary data.</text>
</comment>
<feature type="non-terminal residue" evidence="1">
    <location>
        <position position="1"/>
    </location>
</feature>
<accession>X1ITI8</accession>
<organism evidence="1">
    <name type="scientific">marine sediment metagenome</name>
    <dbReference type="NCBI Taxonomy" id="412755"/>
    <lineage>
        <taxon>unclassified sequences</taxon>
        <taxon>metagenomes</taxon>
        <taxon>ecological metagenomes</taxon>
    </lineage>
</organism>
<sequence length="43" mass="4538">VYAFGKFPLLSLAGLTTLIGVTAEEDKVYPVLPGIIYNLVKGG</sequence>
<name>X1ITI8_9ZZZZ</name>
<dbReference type="EMBL" id="BARU01032296">
    <property type="protein sequence ID" value="GAH69424.1"/>
    <property type="molecule type" value="Genomic_DNA"/>
</dbReference>
<reference evidence="1" key="1">
    <citation type="journal article" date="2014" name="Front. Microbiol.">
        <title>High frequency of phylogenetically diverse reductive dehalogenase-homologous genes in deep subseafloor sedimentary metagenomes.</title>
        <authorList>
            <person name="Kawai M."/>
            <person name="Futagami T."/>
            <person name="Toyoda A."/>
            <person name="Takaki Y."/>
            <person name="Nishi S."/>
            <person name="Hori S."/>
            <person name="Arai W."/>
            <person name="Tsubouchi T."/>
            <person name="Morono Y."/>
            <person name="Uchiyama I."/>
            <person name="Ito T."/>
            <person name="Fujiyama A."/>
            <person name="Inagaki F."/>
            <person name="Takami H."/>
        </authorList>
    </citation>
    <scope>NUCLEOTIDE SEQUENCE</scope>
    <source>
        <strain evidence="1">Expedition CK06-06</strain>
    </source>
</reference>
<proteinExistence type="predicted"/>
<gene>
    <name evidence="1" type="ORF">S03H2_50949</name>
</gene>
<dbReference type="AlphaFoldDB" id="X1ITI8"/>
<evidence type="ECO:0000313" key="1">
    <source>
        <dbReference type="EMBL" id="GAH69424.1"/>
    </source>
</evidence>
<protein>
    <submittedName>
        <fullName evidence="1">Uncharacterized protein</fullName>
    </submittedName>
</protein>